<gene>
    <name evidence="9" type="ORF">GCM10023093_17330</name>
</gene>
<dbReference type="PROSITE" id="PS50113">
    <property type="entry name" value="PAC"/>
    <property type="match status" value="2"/>
</dbReference>
<dbReference type="Pfam" id="PF00512">
    <property type="entry name" value="HisKA"/>
    <property type="match status" value="1"/>
</dbReference>
<reference evidence="10" key="1">
    <citation type="journal article" date="2019" name="Int. J. Syst. Evol. Microbiol.">
        <title>The Global Catalogue of Microorganisms (GCM) 10K type strain sequencing project: providing services to taxonomists for standard genome sequencing and annotation.</title>
        <authorList>
            <consortium name="The Broad Institute Genomics Platform"/>
            <consortium name="The Broad Institute Genome Sequencing Center for Infectious Disease"/>
            <person name="Wu L."/>
            <person name="Ma J."/>
        </authorList>
    </citation>
    <scope>NUCLEOTIDE SEQUENCE [LARGE SCALE GENOMIC DNA]</scope>
    <source>
        <strain evidence="10">JCM 32105</strain>
    </source>
</reference>
<evidence type="ECO:0000256" key="6">
    <source>
        <dbReference type="SAM" id="Phobius"/>
    </source>
</evidence>
<evidence type="ECO:0000256" key="3">
    <source>
        <dbReference type="ARBA" id="ARBA00022553"/>
    </source>
</evidence>
<dbReference type="InterPro" id="IPR003661">
    <property type="entry name" value="HisK_dim/P_dom"/>
</dbReference>
<evidence type="ECO:0000256" key="4">
    <source>
        <dbReference type="ARBA" id="ARBA00022679"/>
    </source>
</evidence>
<dbReference type="InterPro" id="IPR001610">
    <property type="entry name" value="PAC"/>
</dbReference>
<dbReference type="Gene3D" id="3.30.450.20">
    <property type="entry name" value="PAS domain"/>
    <property type="match status" value="3"/>
</dbReference>
<sequence length="543" mass="62104">MDNKSAILQQPSPFRIVLLYIIIGSLYIYYSDQVIRLFSGNAATLSSLQTKKGVAFVLITAGLLFLVVNVYRKKMMHDHELYQDEVKLSEEKYWTLFNESPISMWIYDVNTLRFLLVNETACTKYGYSREEFYHMTVDAIRPAQDMPRFHSSLKDARSSGKIVWHKPFRHITRNGEVRIVKIKSSAIIFEGSDSRLVTVMDVTDEVNAQVELKEANERLSAASQIAMLGYWDRDLVADTIYWSPELYKIFELCPETFDLTIDNIISRFHPDHRDTFGANLLELFKNGGLVSFEHRILVGDGREKWILQRLKLIKNEEGIPVKLEGISLDITERKVAQQALHESNERFGMVTRAAVEAIIDWDAVNGGLFVSDGFRDLFGHNIRTGDASLWLRYIHPVDRERVVCALKKALSTKTQDNFYVEFRFLKADGQIAYVQHRGIFVRDRNGRVVRAVGAMIDVTATVHKMQHIEQQNEKLREITWVQSHIVRGPLATLMGLTTMLKDNDLDPAEIREVLDGIATCADRLDGVIHDIVKKAEAATEYAA</sequence>
<feature type="domain" description="PAC" evidence="8">
    <location>
        <begin position="418"/>
        <end position="470"/>
    </location>
</feature>
<feature type="transmembrane region" description="Helical" evidence="6">
    <location>
        <begin position="12"/>
        <end position="30"/>
    </location>
</feature>
<keyword evidence="6" id="KW-1133">Transmembrane helix</keyword>
<evidence type="ECO:0000259" key="8">
    <source>
        <dbReference type="PROSITE" id="PS50113"/>
    </source>
</evidence>
<dbReference type="Gene3D" id="2.10.70.100">
    <property type="match status" value="1"/>
</dbReference>
<dbReference type="RefSeq" id="WP_345081657.1">
    <property type="nucleotide sequence ID" value="NZ_BAABFA010000010.1"/>
</dbReference>
<name>A0ABP8NDN2_9BACT</name>
<dbReference type="InterPro" id="IPR000014">
    <property type="entry name" value="PAS"/>
</dbReference>
<feature type="transmembrane region" description="Helical" evidence="6">
    <location>
        <begin position="53"/>
        <end position="71"/>
    </location>
</feature>
<accession>A0ABP8NDN2</accession>
<dbReference type="EMBL" id="BAABFA010000010">
    <property type="protein sequence ID" value="GAA4465327.1"/>
    <property type="molecule type" value="Genomic_DNA"/>
</dbReference>
<dbReference type="Proteomes" id="UP001500067">
    <property type="component" value="Unassembled WGS sequence"/>
</dbReference>
<dbReference type="Pfam" id="PF08447">
    <property type="entry name" value="PAS_3"/>
    <property type="match status" value="3"/>
</dbReference>
<keyword evidence="10" id="KW-1185">Reference proteome</keyword>
<evidence type="ECO:0000313" key="10">
    <source>
        <dbReference type="Proteomes" id="UP001500067"/>
    </source>
</evidence>
<dbReference type="CDD" id="cd00082">
    <property type="entry name" value="HisKA"/>
    <property type="match status" value="1"/>
</dbReference>
<dbReference type="EC" id="2.7.13.3" evidence="2"/>
<feature type="domain" description="PAS" evidence="7">
    <location>
        <begin position="89"/>
        <end position="160"/>
    </location>
</feature>
<evidence type="ECO:0000256" key="1">
    <source>
        <dbReference type="ARBA" id="ARBA00000085"/>
    </source>
</evidence>
<dbReference type="NCBIfam" id="TIGR00229">
    <property type="entry name" value="sensory_box"/>
    <property type="match status" value="2"/>
</dbReference>
<comment type="caution">
    <text evidence="9">The sequence shown here is derived from an EMBL/GenBank/DDBJ whole genome shotgun (WGS) entry which is preliminary data.</text>
</comment>
<keyword evidence="6" id="KW-0472">Membrane</keyword>
<dbReference type="InterPro" id="IPR000700">
    <property type="entry name" value="PAS-assoc_C"/>
</dbReference>
<dbReference type="SMART" id="SM00091">
    <property type="entry name" value="PAS"/>
    <property type="match status" value="3"/>
</dbReference>
<dbReference type="PANTHER" id="PTHR43304:SF1">
    <property type="entry name" value="PAC DOMAIN-CONTAINING PROTEIN"/>
    <property type="match status" value="1"/>
</dbReference>
<protein>
    <recommendedName>
        <fullName evidence="2">histidine kinase</fullName>
        <ecNumber evidence="2">2.7.13.3</ecNumber>
    </recommendedName>
</protein>
<dbReference type="InterPro" id="IPR035965">
    <property type="entry name" value="PAS-like_dom_sf"/>
</dbReference>
<evidence type="ECO:0000259" key="7">
    <source>
        <dbReference type="PROSITE" id="PS50112"/>
    </source>
</evidence>
<dbReference type="InterPro" id="IPR013655">
    <property type="entry name" value="PAS_fold_3"/>
</dbReference>
<organism evidence="9 10">
    <name type="scientific">Nemorincola caseinilytica</name>
    <dbReference type="NCBI Taxonomy" id="2054315"/>
    <lineage>
        <taxon>Bacteria</taxon>
        <taxon>Pseudomonadati</taxon>
        <taxon>Bacteroidota</taxon>
        <taxon>Chitinophagia</taxon>
        <taxon>Chitinophagales</taxon>
        <taxon>Chitinophagaceae</taxon>
        <taxon>Nemorincola</taxon>
    </lineage>
</organism>
<proteinExistence type="predicted"/>
<dbReference type="InterPro" id="IPR036097">
    <property type="entry name" value="HisK_dim/P_sf"/>
</dbReference>
<keyword evidence="4" id="KW-0808">Transferase</keyword>
<dbReference type="SUPFAM" id="SSF55785">
    <property type="entry name" value="PYP-like sensor domain (PAS domain)"/>
    <property type="match status" value="3"/>
</dbReference>
<keyword evidence="5" id="KW-0418">Kinase</keyword>
<dbReference type="SMART" id="SM00086">
    <property type="entry name" value="PAC"/>
    <property type="match status" value="3"/>
</dbReference>
<evidence type="ECO:0000313" key="9">
    <source>
        <dbReference type="EMBL" id="GAA4465327.1"/>
    </source>
</evidence>
<evidence type="ECO:0000256" key="2">
    <source>
        <dbReference type="ARBA" id="ARBA00012438"/>
    </source>
</evidence>
<keyword evidence="6" id="KW-0812">Transmembrane</keyword>
<dbReference type="SUPFAM" id="SSF47384">
    <property type="entry name" value="Homodimeric domain of signal transducing histidine kinase"/>
    <property type="match status" value="1"/>
</dbReference>
<dbReference type="CDD" id="cd00130">
    <property type="entry name" value="PAS"/>
    <property type="match status" value="3"/>
</dbReference>
<comment type="catalytic activity">
    <reaction evidence="1">
        <text>ATP + protein L-histidine = ADP + protein N-phospho-L-histidine.</text>
        <dbReference type="EC" id="2.7.13.3"/>
    </reaction>
</comment>
<evidence type="ECO:0000256" key="5">
    <source>
        <dbReference type="ARBA" id="ARBA00022777"/>
    </source>
</evidence>
<dbReference type="PROSITE" id="PS50112">
    <property type="entry name" value="PAS"/>
    <property type="match status" value="1"/>
</dbReference>
<feature type="domain" description="PAC" evidence="8">
    <location>
        <begin position="290"/>
        <end position="342"/>
    </location>
</feature>
<keyword evidence="3" id="KW-0597">Phosphoprotein</keyword>
<dbReference type="PANTHER" id="PTHR43304">
    <property type="entry name" value="PHYTOCHROME-LIKE PROTEIN CPH1"/>
    <property type="match status" value="1"/>
</dbReference>
<dbReference type="InterPro" id="IPR052162">
    <property type="entry name" value="Sensor_kinase/Photoreceptor"/>
</dbReference>
<dbReference type="Gene3D" id="1.10.287.130">
    <property type="match status" value="1"/>
</dbReference>